<keyword evidence="4" id="KW-1185">Reference proteome</keyword>
<dbReference type="EMBL" id="PNEN01000321">
    <property type="protein sequence ID" value="PPJ59982.1"/>
    <property type="molecule type" value="Genomic_DNA"/>
</dbReference>
<feature type="region of interest" description="Disordered" evidence="1">
    <location>
        <begin position="145"/>
        <end position="167"/>
    </location>
</feature>
<comment type="caution">
    <text evidence="3">The sequence shown here is derived from an EMBL/GenBank/DDBJ whole genome shotgun (WGS) entry which is preliminary data.</text>
</comment>
<name>A0A2S6CJT9_9PEZI</name>
<dbReference type="STRING" id="357750.A0A2S6CJT9"/>
<evidence type="ECO:0000259" key="2">
    <source>
        <dbReference type="Pfam" id="PF23865"/>
    </source>
</evidence>
<dbReference type="AlphaFoldDB" id="A0A2S6CJT9"/>
<protein>
    <recommendedName>
        <fullName evidence="2">DUF7223 domain-containing protein</fullName>
    </recommendedName>
</protein>
<evidence type="ECO:0000313" key="4">
    <source>
        <dbReference type="Proteomes" id="UP000237631"/>
    </source>
</evidence>
<dbReference type="OrthoDB" id="160645at2759"/>
<accession>A0A2S6CJT9</accession>
<dbReference type="InterPro" id="IPR055647">
    <property type="entry name" value="DUF7223"/>
</dbReference>
<dbReference type="Pfam" id="PF23865">
    <property type="entry name" value="DUF7223"/>
    <property type="match status" value="1"/>
</dbReference>
<sequence>MKRRMAHTFWSAISTVLRGGSNLVNIFFYNMRLDSQYRLSFYHSIGELQSFGCVGCDLNVRIKGAAESVVSFSQNLPLHATARLGQWEYVEWTVQRMGKVATSQLTFTVQCGDGSRVIDPREYDFELLLDNISLVDLNECRQGPAASTTISRPGNTNTRGPNDATATCGRRPNAYLVDANGGESKLYNNNRDASPAVLDTPFIPCGTSFDQELDFAYGYLKWDSGLNGNDSAIYSYLGWPSELVVLTYAQRVSGKANVLGLMQAVKNLAGFVGDITSLINAAVEGVAKVVDFFATIRPSIGFTIPSICFLQALAGPRLTATTSSLAGSASISVINGPTSLRLEVGGNIAAGMHRGLEAYVEKEAEFKKKLGTVALPGVSIPGIITVGPLATFSVDGKVGVAALGRVLLGGKVEFPEIKAVLDVIDLDASELSGFKPTFTPRFEAGGELTISSSLGMPISVGIGIDFLNGAFEKGVALVTRPYIGTEIHWNTTPIGTGVDEDGCDGIDWSLGIGTEFEMDVFDNSIAIGEWEGPNIAEGCLGNTIPDAEEPKPVSPENPNEPATAKPKESPIHKLPLVEELMAGQPIAPAPGQATDVPVAQGQARLRDVSDKVNLVAGDDGSLYLGSQNTASSLFAQGLNIVYGADKRYLAWHPDTMGADGISRLRLVDEGTALFGQLSATLVPVRAA</sequence>
<proteinExistence type="predicted"/>
<dbReference type="Proteomes" id="UP000237631">
    <property type="component" value="Unassembled WGS sequence"/>
</dbReference>
<gene>
    <name evidence="3" type="ORF">CBER1_10141</name>
</gene>
<feature type="region of interest" description="Disordered" evidence="1">
    <location>
        <begin position="542"/>
        <end position="570"/>
    </location>
</feature>
<evidence type="ECO:0000313" key="3">
    <source>
        <dbReference type="EMBL" id="PPJ59982.1"/>
    </source>
</evidence>
<organism evidence="3 4">
    <name type="scientific">Cercospora berteroae</name>
    <dbReference type="NCBI Taxonomy" id="357750"/>
    <lineage>
        <taxon>Eukaryota</taxon>
        <taxon>Fungi</taxon>
        <taxon>Dikarya</taxon>
        <taxon>Ascomycota</taxon>
        <taxon>Pezizomycotina</taxon>
        <taxon>Dothideomycetes</taxon>
        <taxon>Dothideomycetidae</taxon>
        <taxon>Mycosphaerellales</taxon>
        <taxon>Mycosphaerellaceae</taxon>
        <taxon>Cercospora</taxon>
    </lineage>
</organism>
<feature type="compositionally biased region" description="Polar residues" evidence="1">
    <location>
        <begin position="145"/>
        <end position="160"/>
    </location>
</feature>
<reference evidence="4" key="1">
    <citation type="journal article" date="2017" name="bioRxiv">
        <title>Conservation of a gene cluster reveals novel cercosporin biosynthetic mechanisms and extends production to the genus Colletotrichum.</title>
        <authorList>
            <person name="de Jonge R."/>
            <person name="Ebert M.K."/>
            <person name="Huitt-Roehl C.R."/>
            <person name="Pal P."/>
            <person name="Suttle J.C."/>
            <person name="Spanner R.E."/>
            <person name="Neubauer J.D."/>
            <person name="Jurick W.M.II."/>
            <person name="Stott K.A."/>
            <person name="Secor G.A."/>
            <person name="Thomma B.P.H.J."/>
            <person name="Van de Peer Y."/>
            <person name="Townsend C.A."/>
            <person name="Bolton M.D."/>
        </authorList>
    </citation>
    <scope>NUCLEOTIDE SEQUENCE [LARGE SCALE GENOMIC DNA]</scope>
    <source>
        <strain evidence="4">CBS538.71</strain>
    </source>
</reference>
<feature type="domain" description="DUF7223" evidence="2">
    <location>
        <begin position="329"/>
        <end position="518"/>
    </location>
</feature>
<evidence type="ECO:0000256" key="1">
    <source>
        <dbReference type="SAM" id="MobiDB-lite"/>
    </source>
</evidence>